<evidence type="ECO:0000256" key="9">
    <source>
        <dbReference type="ARBA" id="ARBA00023065"/>
    </source>
</evidence>
<sequence>MSMEMIIGSILFFASIIVVVLLAHKHTGSVRGYLTGDNNVGGVVSAFTWSASAASAGLFLGAAGLAYQFGWAGLMYLLGVFGSMFISWVLVIPRLRRVAVKASILTTADYLALRFGKENLKPITGLWTLIFIIPMIIIQLMGAGYLIESTLGISYFWGMIILGLTIVISTQFSGYLGVAWLDTLQGTIMTIGTIVMVYISMKLVGGFSGLNAQLAVIDPKLIEFRGSMPLTLQIGLIISYLIAFWGQPHLTARVWGLKDSLAMRRAFPISMALGALWSFGAGLVGLTARVIHPGLAKSDMAMPSVISGLPSIYAALLFFTLIAAMMTTANSLLLAVSGTVGNDILPRFSKDVKEGTKLLVIKGAVLVIGIISFVLALKPPALILEINAFAFGGFALIFGIPLILGVLWKKANLSGALAVVGISPLVYIIWKLFLVKLTGIHEMVGALLVTILIILITTIIGKKPTPQMEEIFSLGQTPKV</sequence>
<dbReference type="STRING" id="768710.DesyoDRAFT_2215"/>
<keyword evidence="5 14" id="KW-0812">Transmembrane</keyword>
<evidence type="ECO:0000256" key="5">
    <source>
        <dbReference type="ARBA" id="ARBA00022692"/>
    </source>
</evidence>
<dbReference type="GO" id="GO:0006814">
    <property type="term" value="P:sodium ion transport"/>
    <property type="evidence" value="ECO:0007669"/>
    <property type="project" value="UniProtKB-KW"/>
</dbReference>
<evidence type="ECO:0000256" key="6">
    <source>
        <dbReference type="ARBA" id="ARBA00022847"/>
    </source>
</evidence>
<keyword evidence="8" id="KW-0915">Sodium</keyword>
<dbReference type="OrthoDB" id="9810181at2"/>
<feature type="transmembrane region" description="Helical" evidence="14">
    <location>
        <begin position="358"/>
        <end position="377"/>
    </location>
</feature>
<feature type="transmembrane region" description="Helical" evidence="14">
    <location>
        <begin position="43"/>
        <end position="67"/>
    </location>
</feature>
<dbReference type="PROSITE" id="PS50283">
    <property type="entry name" value="NA_SOLUT_SYMP_3"/>
    <property type="match status" value="1"/>
</dbReference>
<dbReference type="EMBL" id="CM001441">
    <property type="protein sequence ID" value="EHQ89300.1"/>
    <property type="molecule type" value="Genomic_DNA"/>
</dbReference>
<dbReference type="RefSeq" id="WP_007782882.1">
    <property type="nucleotide sequence ID" value="NZ_CM001441.1"/>
</dbReference>
<keyword evidence="9" id="KW-0406">Ion transport</keyword>
<feature type="transmembrane region" description="Helical" evidence="14">
    <location>
        <begin position="6"/>
        <end position="23"/>
    </location>
</feature>
<evidence type="ECO:0000256" key="11">
    <source>
        <dbReference type="ARBA" id="ARBA00023201"/>
    </source>
</evidence>
<keyword evidence="3" id="KW-0813">Transport</keyword>
<feature type="transmembrane region" description="Helical" evidence="14">
    <location>
        <begin position="124"/>
        <end position="147"/>
    </location>
</feature>
<feature type="transmembrane region" description="Helical" evidence="14">
    <location>
        <begin position="440"/>
        <end position="460"/>
    </location>
</feature>
<dbReference type="Pfam" id="PF00474">
    <property type="entry name" value="SSF"/>
    <property type="match status" value="1"/>
</dbReference>
<comment type="catalytic activity">
    <reaction evidence="12">
        <text>L-proline(in) + Na(+)(in) = L-proline(out) + Na(+)(out)</text>
        <dbReference type="Rhea" id="RHEA:28967"/>
        <dbReference type="ChEBI" id="CHEBI:29101"/>
        <dbReference type="ChEBI" id="CHEBI:60039"/>
    </reaction>
</comment>
<feature type="transmembrane region" description="Helical" evidence="14">
    <location>
        <begin position="389"/>
        <end position="408"/>
    </location>
</feature>
<evidence type="ECO:0000256" key="1">
    <source>
        <dbReference type="ARBA" id="ARBA00004651"/>
    </source>
</evidence>
<evidence type="ECO:0000256" key="7">
    <source>
        <dbReference type="ARBA" id="ARBA00022989"/>
    </source>
</evidence>
<feature type="transmembrane region" description="Helical" evidence="14">
    <location>
        <begin position="267"/>
        <end position="292"/>
    </location>
</feature>
<keyword evidence="4" id="KW-1003">Cell membrane</keyword>
<keyword evidence="11" id="KW-0739">Sodium transport</keyword>
<dbReference type="AlphaFoldDB" id="H5Y3Q6"/>
<organism evidence="15 16">
    <name type="scientific">Desulfosporosinus youngiae DSM 17734</name>
    <dbReference type="NCBI Taxonomy" id="768710"/>
    <lineage>
        <taxon>Bacteria</taxon>
        <taxon>Bacillati</taxon>
        <taxon>Bacillota</taxon>
        <taxon>Clostridia</taxon>
        <taxon>Eubacteriales</taxon>
        <taxon>Desulfitobacteriaceae</taxon>
        <taxon>Desulfosporosinus</taxon>
    </lineage>
</organism>
<keyword evidence="10 14" id="KW-0472">Membrane</keyword>
<keyword evidence="6" id="KW-0769">Symport</keyword>
<comment type="subcellular location">
    <subcellularLocation>
        <location evidence="1">Cell membrane</location>
        <topology evidence="1">Multi-pass membrane protein</topology>
    </subcellularLocation>
</comment>
<proteinExistence type="inferred from homology"/>
<feature type="transmembrane region" description="Helical" evidence="14">
    <location>
        <begin position="153"/>
        <end position="176"/>
    </location>
</feature>
<dbReference type="GO" id="GO:0005886">
    <property type="term" value="C:plasma membrane"/>
    <property type="evidence" value="ECO:0007669"/>
    <property type="project" value="UniProtKB-SubCell"/>
</dbReference>
<dbReference type="PANTHER" id="PTHR48086:SF3">
    <property type="entry name" value="SODIUM_PROLINE SYMPORTER"/>
    <property type="match status" value="1"/>
</dbReference>
<reference evidence="15 16" key="1">
    <citation type="submission" date="2011-11" db="EMBL/GenBank/DDBJ databases">
        <title>The Noncontiguous Finished genome of Desulfosporosinus youngiae DSM 17734.</title>
        <authorList>
            <consortium name="US DOE Joint Genome Institute (JGI-PGF)"/>
            <person name="Lucas S."/>
            <person name="Han J."/>
            <person name="Lapidus A."/>
            <person name="Cheng J.-F."/>
            <person name="Goodwin L."/>
            <person name="Pitluck S."/>
            <person name="Peters L."/>
            <person name="Ovchinnikova G."/>
            <person name="Lu M."/>
            <person name="Land M.L."/>
            <person name="Hauser L."/>
            <person name="Pester M."/>
            <person name="Spring S."/>
            <person name="Ollivier B."/>
            <person name="Rattei T."/>
            <person name="Klenk H.-P."/>
            <person name="Wagner M."/>
            <person name="Loy A."/>
            <person name="Woyke T.J."/>
        </authorList>
    </citation>
    <scope>NUCLEOTIDE SEQUENCE [LARGE SCALE GENOMIC DNA]</scope>
    <source>
        <strain evidence="15 16">DSM 17734</strain>
    </source>
</reference>
<evidence type="ECO:0000256" key="4">
    <source>
        <dbReference type="ARBA" id="ARBA00022475"/>
    </source>
</evidence>
<evidence type="ECO:0000256" key="3">
    <source>
        <dbReference type="ARBA" id="ARBA00022448"/>
    </source>
</evidence>
<feature type="transmembrane region" description="Helical" evidence="14">
    <location>
        <begin position="73"/>
        <end position="92"/>
    </location>
</feature>
<evidence type="ECO:0000256" key="8">
    <source>
        <dbReference type="ARBA" id="ARBA00023053"/>
    </source>
</evidence>
<keyword evidence="16" id="KW-1185">Reference proteome</keyword>
<dbReference type="InterPro" id="IPR001734">
    <property type="entry name" value="Na/solute_symporter"/>
</dbReference>
<evidence type="ECO:0000313" key="16">
    <source>
        <dbReference type="Proteomes" id="UP000005104"/>
    </source>
</evidence>
<gene>
    <name evidence="15" type="ORF">DesyoDRAFT_2215</name>
</gene>
<evidence type="ECO:0000256" key="13">
    <source>
        <dbReference type="RuleBase" id="RU362091"/>
    </source>
</evidence>
<evidence type="ECO:0000256" key="2">
    <source>
        <dbReference type="ARBA" id="ARBA00006434"/>
    </source>
</evidence>
<comment type="similarity">
    <text evidence="2 13">Belongs to the sodium:solute symporter (SSF) (TC 2.A.21) family.</text>
</comment>
<feature type="transmembrane region" description="Helical" evidence="14">
    <location>
        <begin position="188"/>
        <end position="210"/>
    </location>
</feature>
<dbReference type="Gene3D" id="1.20.1730.10">
    <property type="entry name" value="Sodium/glucose cotransporter"/>
    <property type="match status" value="1"/>
</dbReference>
<dbReference type="HOGENOM" id="CLU_018808_15_1_9"/>
<dbReference type="InterPro" id="IPR038377">
    <property type="entry name" value="Na/Glc_symporter_sf"/>
</dbReference>
<feature type="transmembrane region" description="Helical" evidence="14">
    <location>
        <begin position="415"/>
        <end position="434"/>
    </location>
</feature>
<keyword evidence="7 14" id="KW-1133">Transmembrane helix</keyword>
<evidence type="ECO:0000313" key="15">
    <source>
        <dbReference type="EMBL" id="EHQ89300.1"/>
    </source>
</evidence>
<dbReference type="Proteomes" id="UP000005104">
    <property type="component" value="Chromosome"/>
</dbReference>
<dbReference type="GO" id="GO:0015293">
    <property type="term" value="F:symporter activity"/>
    <property type="evidence" value="ECO:0007669"/>
    <property type="project" value="UniProtKB-KW"/>
</dbReference>
<accession>H5Y3Q6</accession>
<feature type="transmembrane region" description="Helical" evidence="14">
    <location>
        <begin position="230"/>
        <end position="246"/>
    </location>
</feature>
<name>H5Y3Q6_9FIRM</name>
<protein>
    <submittedName>
        <fullName evidence="15">Na+/panthothenate symporter</fullName>
    </submittedName>
</protein>
<dbReference type="PANTHER" id="PTHR48086">
    <property type="entry name" value="SODIUM/PROLINE SYMPORTER-RELATED"/>
    <property type="match status" value="1"/>
</dbReference>
<evidence type="ECO:0000256" key="14">
    <source>
        <dbReference type="SAM" id="Phobius"/>
    </source>
</evidence>
<evidence type="ECO:0000256" key="10">
    <source>
        <dbReference type="ARBA" id="ARBA00023136"/>
    </source>
</evidence>
<feature type="transmembrane region" description="Helical" evidence="14">
    <location>
        <begin position="312"/>
        <end position="337"/>
    </location>
</feature>
<evidence type="ECO:0000256" key="12">
    <source>
        <dbReference type="ARBA" id="ARBA00033708"/>
    </source>
</evidence>
<dbReference type="eggNOG" id="COG4145">
    <property type="taxonomic scope" value="Bacteria"/>
</dbReference>
<dbReference type="InterPro" id="IPR050277">
    <property type="entry name" value="Sodium:Solute_Symporter"/>
</dbReference>